<evidence type="ECO:0000313" key="1">
    <source>
        <dbReference type="EMBL" id="MPR00771.1"/>
    </source>
</evidence>
<dbReference type="EMBL" id="VUAZ01000003">
    <property type="protein sequence ID" value="MPR00771.1"/>
    <property type="molecule type" value="Genomic_DNA"/>
</dbReference>
<evidence type="ECO:0000313" key="2">
    <source>
        <dbReference type="Proteomes" id="UP000326112"/>
    </source>
</evidence>
<accession>A0A5N7KGQ4</accession>
<comment type="caution">
    <text evidence="1">The sequence shown here is derived from an EMBL/GenBank/DDBJ whole genome shotgun (WGS) entry which is preliminary data.</text>
</comment>
<organism evidence="1 2">
    <name type="scientific">Pseudomonas kitaguniensis</name>
    <dbReference type="NCBI Taxonomy" id="2607908"/>
    <lineage>
        <taxon>Bacteria</taxon>
        <taxon>Pseudomonadati</taxon>
        <taxon>Pseudomonadota</taxon>
        <taxon>Gammaproteobacteria</taxon>
        <taxon>Pseudomonadales</taxon>
        <taxon>Pseudomonadaceae</taxon>
        <taxon>Pseudomonas</taxon>
    </lineage>
</organism>
<proteinExistence type="predicted"/>
<protein>
    <submittedName>
        <fullName evidence="1">Uncharacterized protein</fullName>
    </submittedName>
</protein>
<keyword evidence="2" id="KW-1185">Reference proteome</keyword>
<reference evidence="1 2" key="2">
    <citation type="journal article" date="2023" name="Plant Pathol.">
        <title>Dismantling and reorganizing Pseudomonas marginalis sensu#lato.</title>
        <authorList>
            <person name="Sawada H."/>
            <person name="Fujikawa T."/>
            <person name="Satou M."/>
        </authorList>
    </citation>
    <scope>NUCLEOTIDE SEQUENCE [LARGE SCALE GENOMIC DNA]</scope>
    <source>
        <strain evidence="1 2">MAFF 212408</strain>
    </source>
</reference>
<dbReference type="Proteomes" id="UP000326112">
    <property type="component" value="Unassembled WGS sequence"/>
</dbReference>
<sequence>MIFLEGDRRIVDRQAPLLQRKPRTLGVNREKTSNTAMKSSSVTNATTLLKETYNELKAE</sequence>
<gene>
    <name evidence="1" type="ORF">F0169_01010</name>
</gene>
<reference evidence="1 2" key="1">
    <citation type="journal article" date="2020" name="Int. J. Syst. Evol. Microbiol.">
        <title>Pseudomonas kitaguniensis sp. nov., a pathogen causing bacterial rot of Welsh onion in Japan.</title>
        <authorList>
            <person name="Sawada H."/>
            <person name="Fujikawa T."/>
            <person name="Nishiwaki Y."/>
            <person name="Horita H."/>
        </authorList>
    </citation>
    <scope>NUCLEOTIDE SEQUENCE [LARGE SCALE GENOMIC DNA]</scope>
    <source>
        <strain evidence="1 2">MAFF 212408</strain>
    </source>
</reference>
<name>A0A5N7KGQ4_9PSED</name>
<dbReference type="RefSeq" id="WP_152745178.1">
    <property type="nucleotide sequence ID" value="NZ_VUAZ01000003.1"/>
</dbReference>